<comment type="subcellular location">
    <subcellularLocation>
        <location evidence="2">Membrane</location>
        <topology evidence="2">Multi-pass membrane protein</topology>
    </subcellularLocation>
</comment>
<evidence type="ECO:0000256" key="3">
    <source>
        <dbReference type="ARBA" id="ARBA00022692"/>
    </source>
</evidence>
<keyword evidence="6" id="KW-0560">Oxidoreductase</keyword>
<dbReference type="EMBL" id="FR824053">
    <property type="protein sequence ID" value="CCA15044.1"/>
    <property type="molecule type" value="Genomic_DNA"/>
</dbReference>
<sequence>MWMSSECIFNITLFMSDMFSFSRLSNVSRLGRVQAKCVLRSGNNLPSRIYFSGNPCNLAKVSRIVRRTASNVPTIDNVAANRWMAYWLLGCAALVGSTIVVGGATRLTRSGLSMVDWKPQGQLPPMTQKEWTDEFEKYKAYPEFQQRGSMTLSEFKYIYAWEYGHRMLGRVIGAVYGLPLAYFFIRKRIPIELKNRFAILLGLGATQGLIGWWMVQSGLEEHGHQQLKHQQEVRVSPYRLATHLTLAFTTFSMLTWTGFTLLQPPSQFTHVREMLTPDVYKKTLYIRKYFHRAATLFGLTIISGAFVAGTDAGMAYNTFPKMNDEWIPQEVFDLRPFYKNIFENTALVQLDHRVLALSSLGAYSFVYALARRPQVWRQLPSQARGALNLSMGVIMSQVLLGITTLLNCVPIPLGIAHQTGAIVLMSSSLWTLHSLNFARSVTQWRKGVKKIRLG</sequence>
<gene>
    <name evidence="13" type="primary">AlNc14C8G1044</name>
    <name evidence="13" type="ORF">ALNC14_011870</name>
</gene>
<comment type="pathway">
    <text evidence="10">Porphyrin-containing compound metabolism; heme A biosynthesis; heme A from heme O: step 1/1.</text>
</comment>
<dbReference type="HAMAP" id="MF_01665">
    <property type="entry name" value="HemeA_synth_type2"/>
    <property type="match status" value="1"/>
</dbReference>
<evidence type="ECO:0000256" key="7">
    <source>
        <dbReference type="ARBA" id="ARBA00023004"/>
    </source>
</evidence>
<dbReference type="GO" id="GO:0006784">
    <property type="term" value="P:heme A biosynthetic process"/>
    <property type="evidence" value="ECO:0007669"/>
    <property type="project" value="InterPro"/>
</dbReference>
<feature type="transmembrane region" description="Helical" evidence="12">
    <location>
        <begin position="85"/>
        <end position="104"/>
    </location>
</feature>
<feature type="transmembrane region" description="Helical" evidence="12">
    <location>
        <begin position="421"/>
        <end position="442"/>
    </location>
</feature>
<feature type="transmembrane region" description="Helical" evidence="12">
    <location>
        <begin position="352"/>
        <end position="370"/>
    </location>
</feature>
<dbReference type="InterPro" id="IPR023754">
    <property type="entry name" value="HemeA_Synthase_type2"/>
</dbReference>
<reference evidence="13" key="1">
    <citation type="journal article" date="2011" name="PLoS Biol.">
        <title>Gene gain and loss during evolution of obligate parasitism in the white rust pathogen of Arabidopsis thaliana.</title>
        <authorList>
            <person name="Kemen E."/>
            <person name="Gardiner A."/>
            <person name="Schultz-Larsen T."/>
            <person name="Kemen A.C."/>
            <person name="Balmuth A.L."/>
            <person name="Robert-Seilaniantz A."/>
            <person name="Bailey K."/>
            <person name="Holub E."/>
            <person name="Studholme D.J."/>
            <person name="Maclean D."/>
            <person name="Jones J.D."/>
        </authorList>
    </citation>
    <scope>NUCLEOTIDE SEQUENCE</scope>
</reference>
<evidence type="ECO:0000256" key="10">
    <source>
        <dbReference type="ARBA" id="ARBA00044501"/>
    </source>
</evidence>
<evidence type="ECO:0000256" key="4">
    <source>
        <dbReference type="ARBA" id="ARBA00022723"/>
    </source>
</evidence>
<keyword evidence="7" id="KW-0408">Iron</keyword>
<keyword evidence="3 12" id="KW-0812">Transmembrane</keyword>
<protein>
    <submittedName>
        <fullName evidence="13">Cytochrome oxidase assembly protein putative</fullName>
    </submittedName>
</protein>
<organism evidence="13">
    <name type="scientific">Albugo laibachii Nc14</name>
    <dbReference type="NCBI Taxonomy" id="890382"/>
    <lineage>
        <taxon>Eukaryota</taxon>
        <taxon>Sar</taxon>
        <taxon>Stramenopiles</taxon>
        <taxon>Oomycota</taxon>
        <taxon>Peronosporomycetes</taxon>
        <taxon>Albuginales</taxon>
        <taxon>Albuginaceae</taxon>
        <taxon>Albugo</taxon>
    </lineage>
</organism>
<evidence type="ECO:0000313" key="13">
    <source>
        <dbReference type="EMBL" id="CCA15044.1"/>
    </source>
</evidence>
<dbReference type="PANTHER" id="PTHR23289:SF2">
    <property type="entry name" value="CYTOCHROME C OXIDASE ASSEMBLY PROTEIN COX15 HOMOLOG"/>
    <property type="match status" value="1"/>
</dbReference>
<feature type="transmembrane region" description="Helical" evidence="12">
    <location>
        <begin position="391"/>
        <end position="415"/>
    </location>
</feature>
<dbReference type="Pfam" id="PF02628">
    <property type="entry name" value="COX15-CtaA"/>
    <property type="match status" value="1"/>
</dbReference>
<keyword evidence="4" id="KW-0479">Metal-binding</keyword>
<reference evidence="13" key="2">
    <citation type="submission" date="2011-02" db="EMBL/GenBank/DDBJ databases">
        <authorList>
            <person name="MacLean D."/>
        </authorList>
    </citation>
    <scope>NUCLEOTIDE SEQUENCE</scope>
</reference>
<evidence type="ECO:0000256" key="1">
    <source>
        <dbReference type="ARBA" id="ARBA00001970"/>
    </source>
</evidence>
<dbReference type="AlphaFoldDB" id="F0W1W5"/>
<keyword evidence="9 12" id="KW-0472">Membrane</keyword>
<evidence type="ECO:0000256" key="11">
    <source>
        <dbReference type="ARBA" id="ARBA00048044"/>
    </source>
</evidence>
<dbReference type="InterPro" id="IPR003780">
    <property type="entry name" value="COX15/CtaA_fam"/>
</dbReference>
<evidence type="ECO:0000256" key="6">
    <source>
        <dbReference type="ARBA" id="ARBA00023002"/>
    </source>
</evidence>
<keyword evidence="5 12" id="KW-1133">Transmembrane helix</keyword>
<dbReference type="PANTHER" id="PTHR23289">
    <property type="entry name" value="CYTOCHROME C OXIDASE ASSEMBLY PROTEIN COX15"/>
    <property type="match status" value="1"/>
</dbReference>
<evidence type="ECO:0000256" key="12">
    <source>
        <dbReference type="SAM" id="Phobius"/>
    </source>
</evidence>
<comment type="catalytic activity">
    <reaction evidence="11">
        <text>Fe(II)-heme o + 2 A + H2O = Fe(II)-heme a + 2 AH2</text>
        <dbReference type="Rhea" id="RHEA:63388"/>
        <dbReference type="ChEBI" id="CHEBI:13193"/>
        <dbReference type="ChEBI" id="CHEBI:15377"/>
        <dbReference type="ChEBI" id="CHEBI:17499"/>
        <dbReference type="ChEBI" id="CHEBI:60530"/>
        <dbReference type="ChEBI" id="CHEBI:61715"/>
        <dbReference type="EC" id="1.17.99.9"/>
    </reaction>
    <physiologicalReaction direction="left-to-right" evidence="11">
        <dbReference type="Rhea" id="RHEA:63389"/>
    </physiologicalReaction>
</comment>
<feature type="transmembrane region" description="Helical" evidence="12">
    <location>
        <begin position="197"/>
        <end position="215"/>
    </location>
</feature>
<dbReference type="HOGENOM" id="CLU_017627_0_0_1"/>
<evidence type="ECO:0000256" key="2">
    <source>
        <dbReference type="ARBA" id="ARBA00004141"/>
    </source>
</evidence>
<feature type="transmembrane region" description="Helical" evidence="12">
    <location>
        <begin position="167"/>
        <end position="185"/>
    </location>
</feature>
<evidence type="ECO:0000256" key="9">
    <source>
        <dbReference type="ARBA" id="ARBA00023136"/>
    </source>
</evidence>
<comment type="cofactor">
    <cofactor evidence="1">
        <name>heme b</name>
        <dbReference type="ChEBI" id="CHEBI:60344"/>
    </cofactor>
</comment>
<feature type="transmembrane region" description="Helical" evidence="12">
    <location>
        <begin position="240"/>
        <end position="262"/>
    </location>
</feature>
<evidence type="ECO:0000256" key="5">
    <source>
        <dbReference type="ARBA" id="ARBA00022989"/>
    </source>
</evidence>
<feature type="transmembrane region" description="Helical" evidence="12">
    <location>
        <begin position="289"/>
        <end position="309"/>
    </location>
</feature>
<dbReference type="GO" id="GO:0120547">
    <property type="term" value="F:heme A synthase activity"/>
    <property type="evidence" value="ECO:0007669"/>
    <property type="project" value="UniProtKB-EC"/>
</dbReference>
<proteinExistence type="inferred from homology"/>
<accession>F0W1W5</accession>
<dbReference type="GO" id="GO:0046872">
    <property type="term" value="F:metal ion binding"/>
    <property type="evidence" value="ECO:0007669"/>
    <property type="project" value="UniProtKB-KW"/>
</dbReference>
<evidence type="ECO:0000256" key="8">
    <source>
        <dbReference type="ARBA" id="ARBA00023133"/>
    </source>
</evidence>
<dbReference type="GO" id="GO:0016653">
    <property type="term" value="F:oxidoreductase activity, acting on NAD(P)H, heme protein as acceptor"/>
    <property type="evidence" value="ECO:0007669"/>
    <property type="project" value="TreeGrafter"/>
</dbReference>
<name>F0W1W5_9STRA</name>
<keyword evidence="8" id="KW-0350">Heme biosynthesis</keyword>
<dbReference type="GO" id="GO:0005743">
    <property type="term" value="C:mitochondrial inner membrane"/>
    <property type="evidence" value="ECO:0007669"/>
    <property type="project" value="TreeGrafter"/>
</dbReference>